<evidence type="ECO:0000313" key="7">
    <source>
        <dbReference type="EMBL" id="KAA8898006.1"/>
    </source>
</evidence>
<organism evidence="7 8">
    <name type="scientific">Diutina rugosa</name>
    <name type="common">Yeast</name>
    <name type="synonym">Candida rugosa</name>
    <dbReference type="NCBI Taxonomy" id="5481"/>
    <lineage>
        <taxon>Eukaryota</taxon>
        <taxon>Fungi</taxon>
        <taxon>Dikarya</taxon>
        <taxon>Ascomycota</taxon>
        <taxon>Saccharomycotina</taxon>
        <taxon>Pichiomycetes</taxon>
        <taxon>Debaryomycetaceae</taxon>
        <taxon>Diutina</taxon>
    </lineage>
</organism>
<protein>
    <recommendedName>
        <fullName evidence="6">LicD/FKTN/FKRP nucleotidyltransferase domain-containing protein</fullName>
    </recommendedName>
</protein>
<dbReference type="PANTHER" id="PTHR15407:SF28">
    <property type="entry name" value="RIBITOL-5-PHOSPHATE TRANSFERASE FKTN"/>
    <property type="match status" value="1"/>
</dbReference>
<comment type="subcellular location">
    <subcellularLocation>
        <location evidence="1">Membrane</location>
        <topology evidence="1">Single-pass membrane protein</topology>
    </subcellularLocation>
</comment>
<keyword evidence="8" id="KW-1185">Reference proteome</keyword>
<keyword evidence="5" id="KW-0732">Signal</keyword>
<dbReference type="PANTHER" id="PTHR15407">
    <property type="entry name" value="FUKUTIN-RELATED"/>
    <property type="match status" value="1"/>
</dbReference>
<gene>
    <name evidence="7" type="ORF">DIURU_004859</name>
</gene>
<dbReference type="GO" id="GO:0009100">
    <property type="term" value="P:glycoprotein metabolic process"/>
    <property type="evidence" value="ECO:0007669"/>
    <property type="project" value="UniProtKB-ARBA"/>
</dbReference>
<dbReference type="RefSeq" id="XP_034010263.1">
    <property type="nucleotide sequence ID" value="XM_034157778.1"/>
</dbReference>
<evidence type="ECO:0000259" key="6">
    <source>
        <dbReference type="Pfam" id="PF04991"/>
    </source>
</evidence>
<dbReference type="InterPro" id="IPR009644">
    <property type="entry name" value="FKTN/MNN4/W02B3.4-1"/>
</dbReference>
<keyword evidence="4" id="KW-0472">Membrane</keyword>
<feature type="signal peptide" evidence="5">
    <location>
        <begin position="1"/>
        <end position="16"/>
    </location>
</feature>
<dbReference type="GeneID" id="54783510"/>
<dbReference type="Proteomes" id="UP000449547">
    <property type="component" value="Unassembled WGS sequence"/>
</dbReference>
<dbReference type="InterPro" id="IPR007074">
    <property type="entry name" value="LicD/FKTN/FKRP_NTP_transf"/>
</dbReference>
<evidence type="ECO:0000256" key="3">
    <source>
        <dbReference type="ARBA" id="ARBA00022989"/>
    </source>
</evidence>
<evidence type="ECO:0000313" key="8">
    <source>
        <dbReference type="Proteomes" id="UP000449547"/>
    </source>
</evidence>
<dbReference type="OrthoDB" id="444255at2759"/>
<dbReference type="VEuPathDB" id="FungiDB:DIURU_004859"/>
<dbReference type="OMA" id="IIMENPR"/>
<dbReference type="Pfam" id="PF04991">
    <property type="entry name" value="LicD"/>
    <property type="match status" value="1"/>
</dbReference>
<name>A0A642UJK8_DIURU</name>
<feature type="chain" id="PRO_5024910411" description="LicD/FKTN/FKRP nucleotidyltransferase domain-containing protein" evidence="5">
    <location>
        <begin position="17"/>
        <end position="343"/>
    </location>
</feature>
<dbReference type="AlphaFoldDB" id="A0A642UJK8"/>
<keyword evidence="3" id="KW-1133">Transmembrane helix</keyword>
<dbReference type="EMBL" id="SWFT01000149">
    <property type="protein sequence ID" value="KAA8898006.1"/>
    <property type="molecule type" value="Genomic_DNA"/>
</dbReference>
<accession>A0A642UJK8</accession>
<sequence>MWLGVWLAALLWAIASYDDGDSPYTVDEWRQYVASSPPAPPRHPSNATSDDFVVASGDGDISNGDAKWFDETQGHFDHRWYRYTPKYHTSQNTLWRLATAWLEYADQHKLDTWLAHGTLLGWYWNRLPLPWDNDLDVQITATSFEKLEAANGTFFEWRHHQYYLDVNPHWRWRQGTKNNTIDARFIDTSTGMYVDITVLSLANDVPAIDFGESAEFDLVVDPQLRDKSATMIKGDVWRQRRDQLRGQLVHCKDNHYYAIEDILPLVPTQLCGAVAWVPQRYRQILEREYPRGVRDTVYGGHTFHRQLRLWVKSRLCGSPGKCHNREILQVAEVAKNYTSLPLP</sequence>
<keyword evidence="2" id="KW-0812">Transmembrane</keyword>
<dbReference type="GO" id="GO:0016020">
    <property type="term" value="C:membrane"/>
    <property type="evidence" value="ECO:0007669"/>
    <property type="project" value="UniProtKB-SubCell"/>
</dbReference>
<proteinExistence type="predicted"/>
<evidence type="ECO:0000256" key="5">
    <source>
        <dbReference type="SAM" id="SignalP"/>
    </source>
</evidence>
<feature type="domain" description="LicD/FKTN/FKRP nucleotidyltransferase" evidence="6">
    <location>
        <begin position="106"/>
        <end position="209"/>
    </location>
</feature>
<evidence type="ECO:0000256" key="2">
    <source>
        <dbReference type="ARBA" id="ARBA00022692"/>
    </source>
</evidence>
<reference evidence="7 8" key="1">
    <citation type="submission" date="2019-07" db="EMBL/GenBank/DDBJ databases">
        <title>Genome assembly of two rare yeast pathogens: Diutina rugosa and Trichomonascus ciferrii.</title>
        <authorList>
            <person name="Mixao V."/>
            <person name="Saus E."/>
            <person name="Hansen A."/>
            <person name="Lass-Flor C."/>
            <person name="Gabaldon T."/>
        </authorList>
    </citation>
    <scope>NUCLEOTIDE SEQUENCE [LARGE SCALE GENOMIC DNA]</scope>
    <source>
        <strain evidence="7 8">CBS 613</strain>
    </source>
</reference>
<evidence type="ECO:0000256" key="4">
    <source>
        <dbReference type="ARBA" id="ARBA00023136"/>
    </source>
</evidence>
<evidence type="ECO:0000256" key="1">
    <source>
        <dbReference type="ARBA" id="ARBA00004167"/>
    </source>
</evidence>
<comment type="caution">
    <text evidence="7">The sequence shown here is derived from an EMBL/GenBank/DDBJ whole genome shotgun (WGS) entry which is preliminary data.</text>
</comment>